<dbReference type="PANTHER" id="PTHR34997:SF1">
    <property type="entry name" value="PEPTIDOGLYCAN-BINDING LYSIN DOMAIN"/>
    <property type="match status" value="1"/>
</dbReference>
<dbReference type="SMART" id="SM00257">
    <property type="entry name" value="LysM"/>
    <property type="match status" value="1"/>
</dbReference>
<evidence type="ECO:0000259" key="5">
    <source>
        <dbReference type="PROSITE" id="PS51782"/>
    </source>
</evidence>
<gene>
    <name evidence="6" type="ORF">N658DRAFT_433516</name>
</gene>
<dbReference type="AlphaFoldDB" id="A0AAN6PX22"/>
<dbReference type="CDD" id="cd00118">
    <property type="entry name" value="LysM"/>
    <property type="match status" value="1"/>
</dbReference>
<organism evidence="6 7">
    <name type="scientific">Parathielavia hyrcaniae</name>
    <dbReference type="NCBI Taxonomy" id="113614"/>
    <lineage>
        <taxon>Eukaryota</taxon>
        <taxon>Fungi</taxon>
        <taxon>Dikarya</taxon>
        <taxon>Ascomycota</taxon>
        <taxon>Pezizomycotina</taxon>
        <taxon>Sordariomycetes</taxon>
        <taxon>Sordariomycetidae</taxon>
        <taxon>Sordariales</taxon>
        <taxon>Chaetomiaceae</taxon>
        <taxon>Parathielavia</taxon>
    </lineage>
</organism>
<dbReference type="SUPFAM" id="SSF54106">
    <property type="entry name" value="LysM domain"/>
    <property type="match status" value="1"/>
</dbReference>
<evidence type="ECO:0000256" key="4">
    <source>
        <dbReference type="SAM" id="SignalP"/>
    </source>
</evidence>
<keyword evidence="2" id="KW-0843">Virulence</keyword>
<feature type="chain" id="PRO_5042879204" evidence="4">
    <location>
        <begin position="26"/>
        <end position="368"/>
    </location>
</feature>
<dbReference type="PROSITE" id="PS51782">
    <property type="entry name" value="LYSM"/>
    <property type="match status" value="1"/>
</dbReference>
<reference evidence="6" key="1">
    <citation type="journal article" date="2023" name="Mol. Phylogenet. Evol.">
        <title>Genome-scale phylogeny and comparative genomics of the fungal order Sordariales.</title>
        <authorList>
            <person name="Hensen N."/>
            <person name="Bonometti L."/>
            <person name="Westerberg I."/>
            <person name="Brannstrom I.O."/>
            <person name="Guillou S."/>
            <person name="Cros-Aarteil S."/>
            <person name="Calhoun S."/>
            <person name="Haridas S."/>
            <person name="Kuo A."/>
            <person name="Mondo S."/>
            <person name="Pangilinan J."/>
            <person name="Riley R."/>
            <person name="LaButti K."/>
            <person name="Andreopoulos B."/>
            <person name="Lipzen A."/>
            <person name="Chen C."/>
            <person name="Yan M."/>
            <person name="Daum C."/>
            <person name="Ng V."/>
            <person name="Clum A."/>
            <person name="Steindorff A."/>
            <person name="Ohm R.A."/>
            <person name="Martin F."/>
            <person name="Silar P."/>
            <person name="Natvig D.O."/>
            <person name="Lalanne C."/>
            <person name="Gautier V."/>
            <person name="Ament-Velasquez S.L."/>
            <person name="Kruys A."/>
            <person name="Hutchinson M.I."/>
            <person name="Powell A.J."/>
            <person name="Barry K."/>
            <person name="Miller A.N."/>
            <person name="Grigoriev I.V."/>
            <person name="Debuchy R."/>
            <person name="Gladieux P."/>
            <person name="Hiltunen Thoren M."/>
            <person name="Johannesson H."/>
        </authorList>
    </citation>
    <scope>NUCLEOTIDE SEQUENCE</scope>
    <source>
        <strain evidence="6">CBS 757.83</strain>
    </source>
</reference>
<dbReference type="Proteomes" id="UP001305647">
    <property type="component" value="Unassembled WGS sequence"/>
</dbReference>
<dbReference type="Pfam" id="PF01476">
    <property type="entry name" value="LysM"/>
    <property type="match status" value="1"/>
</dbReference>
<comment type="caution">
    <text evidence="6">The sequence shown here is derived from an EMBL/GenBank/DDBJ whole genome shotgun (WGS) entry which is preliminary data.</text>
</comment>
<dbReference type="InterPro" id="IPR036779">
    <property type="entry name" value="LysM_dom_sf"/>
</dbReference>
<feature type="domain" description="LysM" evidence="5">
    <location>
        <begin position="240"/>
        <end position="285"/>
    </location>
</feature>
<dbReference type="GO" id="GO:0008061">
    <property type="term" value="F:chitin binding"/>
    <property type="evidence" value="ECO:0007669"/>
    <property type="project" value="UniProtKB-KW"/>
</dbReference>
<comment type="similarity">
    <text evidence="3">Belongs to the secreted LysM effector family.</text>
</comment>
<accession>A0AAN6PX22</accession>
<dbReference type="PANTHER" id="PTHR34997">
    <property type="entry name" value="AM15"/>
    <property type="match status" value="1"/>
</dbReference>
<dbReference type="EMBL" id="MU863670">
    <property type="protein sequence ID" value="KAK4097655.1"/>
    <property type="molecule type" value="Genomic_DNA"/>
</dbReference>
<evidence type="ECO:0000313" key="6">
    <source>
        <dbReference type="EMBL" id="KAK4097655.1"/>
    </source>
</evidence>
<feature type="signal peptide" evidence="4">
    <location>
        <begin position="1"/>
        <end position="25"/>
    </location>
</feature>
<dbReference type="Gene3D" id="3.10.350.10">
    <property type="entry name" value="LysM domain"/>
    <property type="match status" value="2"/>
</dbReference>
<evidence type="ECO:0000256" key="1">
    <source>
        <dbReference type="ARBA" id="ARBA00022669"/>
    </source>
</evidence>
<evidence type="ECO:0000313" key="7">
    <source>
        <dbReference type="Proteomes" id="UP001305647"/>
    </source>
</evidence>
<name>A0AAN6PX22_9PEZI</name>
<evidence type="ECO:0000256" key="3">
    <source>
        <dbReference type="ARBA" id="ARBA00044955"/>
    </source>
</evidence>
<keyword evidence="1" id="KW-0147">Chitin-binding</keyword>
<protein>
    <submittedName>
        <fullName evidence="6">Carbohydrate-binding module family 50 protein</fullName>
    </submittedName>
</protein>
<sequence length="368" mass="38261">MGCCRVSLSILALWAFIVTQHHVAAEVRLASLAMGANGLPDECVGMLNQAVNCDKSLVWANDANTFYSEATLAALCTATCTESLSSYVSRIHSACGSSRYTAGNSLSYLAAYNAELALEKYKIVCLADSAGQRCNLLLGKLAGIDPSNQLSTAQAAPDLMCHGCAMSMIKTQLEMPLVSSADLAGAFTSLMASCKTTVNISPPGTATQWVLSTSITSTSRTGAATSAAATSTAATSCQGKTYIMQAGDTCTSVSLAHRISTTRLLAANNFKADCASFPKSGTLCIPSSAICEPRRVNFDPPRDSCADLASAANATILQMVAWNPELGTDCANLDRQTQGYTVCLSPPGGSWVNPHPSSTANATTSSIE</sequence>
<evidence type="ECO:0000256" key="2">
    <source>
        <dbReference type="ARBA" id="ARBA00023026"/>
    </source>
</evidence>
<keyword evidence="7" id="KW-1185">Reference proteome</keyword>
<keyword evidence="4" id="KW-0732">Signal</keyword>
<proteinExistence type="inferred from homology"/>
<dbReference type="InterPro" id="IPR018392">
    <property type="entry name" value="LysM"/>
</dbReference>
<dbReference type="InterPro" id="IPR052210">
    <property type="entry name" value="LysM1-like"/>
</dbReference>
<reference evidence="6" key="2">
    <citation type="submission" date="2023-05" db="EMBL/GenBank/DDBJ databases">
        <authorList>
            <consortium name="Lawrence Berkeley National Laboratory"/>
            <person name="Steindorff A."/>
            <person name="Hensen N."/>
            <person name="Bonometti L."/>
            <person name="Westerberg I."/>
            <person name="Brannstrom I.O."/>
            <person name="Guillou S."/>
            <person name="Cros-Aarteil S."/>
            <person name="Calhoun S."/>
            <person name="Haridas S."/>
            <person name="Kuo A."/>
            <person name="Mondo S."/>
            <person name="Pangilinan J."/>
            <person name="Riley R."/>
            <person name="Labutti K."/>
            <person name="Andreopoulos B."/>
            <person name="Lipzen A."/>
            <person name="Chen C."/>
            <person name="Yanf M."/>
            <person name="Daum C."/>
            <person name="Ng V."/>
            <person name="Clum A."/>
            <person name="Ohm R."/>
            <person name="Martin F."/>
            <person name="Silar P."/>
            <person name="Natvig D."/>
            <person name="Lalanne C."/>
            <person name="Gautier V."/>
            <person name="Ament-Velasquez S.L."/>
            <person name="Kruys A."/>
            <person name="Hutchinson M.I."/>
            <person name="Powell A.J."/>
            <person name="Barry K."/>
            <person name="Miller A.N."/>
            <person name="Grigoriev I.V."/>
            <person name="Debuchy R."/>
            <person name="Gladieux P."/>
            <person name="Thoren M.H."/>
            <person name="Johannesson H."/>
        </authorList>
    </citation>
    <scope>NUCLEOTIDE SEQUENCE</scope>
    <source>
        <strain evidence="6">CBS 757.83</strain>
    </source>
</reference>